<feature type="active site" description="Proton acceptor" evidence="20">
    <location>
        <position position="105"/>
    </location>
</feature>
<reference evidence="25 26" key="1">
    <citation type="submission" date="2018-12" db="EMBL/GenBank/DDBJ databases">
        <authorList>
            <consortium name="Pathogen Informatics"/>
        </authorList>
    </citation>
    <scope>NUCLEOTIDE SEQUENCE [LARGE SCALE GENOMIC DNA]</scope>
    <source>
        <strain evidence="25 26">NCTC11466</strain>
    </source>
</reference>
<comment type="similarity">
    <text evidence="2 24">Belongs to the bacterial diacylglycerol kinase family.</text>
</comment>
<evidence type="ECO:0000313" key="26">
    <source>
        <dbReference type="Proteomes" id="UP000274122"/>
    </source>
</evidence>
<feature type="binding site" evidence="21">
    <location>
        <position position="91"/>
    </location>
    <ligand>
        <name>substrate</name>
    </ligand>
</feature>
<name>A0A3S4MH86_9ENTR</name>
<evidence type="ECO:0000256" key="15">
    <source>
        <dbReference type="ARBA" id="ARBA00022989"/>
    </source>
</evidence>
<keyword evidence="8 24" id="KW-0808">Transferase</keyword>
<evidence type="ECO:0000256" key="2">
    <source>
        <dbReference type="ARBA" id="ARBA00005967"/>
    </source>
</evidence>
<feature type="binding site" evidence="21">
    <location>
        <begin position="66"/>
        <end position="70"/>
    </location>
    <ligand>
        <name>substrate</name>
    </ligand>
</feature>
<keyword evidence="14 23" id="KW-0460">Magnesium</keyword>
<evidence type="ECO:0000256" key="20">
    <source>
        <dbReference type="PIRSR" id="PIRSR600829-1"/>
    </source>
</evidence>
<evidence type="ECO:0000256" key="12">
    <source>
        <dbReference type="ARBA" id="ARBA00022777"/>
    </source>
</evidence>
<feature type="binding site" evidence="21">
    <location>
        <begin position="83"/>
        <end position="86"/>
    </location>
    <ligand>
        <name>substrate</name>
    </ligand>
</feature>
<dbReference type="GO" id="GO:0006654">
    <property type="term" value="P:phosphatidic acid biosynthetic process"/>
    <property type="evidence" value="ECO:0007669"/>
    <property type="project" value="InterPro"/>
</dbReference>
<dbReference type="Pfam" id="PF01219">
    <property type="entry name" value="DAGK_prokar"/>
    <property type="match status" value="1"/>
</dbReference>
<feature type="binding site" evidence="22">
    <location>
        <position position="112"/>
    </location>
    <ligand>
        <name>ATP</name>
        <dbReference type="ChEBI" id="CHEBI:30616"/>
    </ligand>
</feature>
<dbReference type="EMBL" id="LR134201">
    <property type="protein sequence ID" value="VEC01569.1"/>
    <property type="molecule type" value="Genomic_DNA"/>
</dbReference>
<dbReference type="GO" id="GO:0005886">
    <property type="term" value="C:plasma membrane"/>
    <property type="evidence" value="ECO:0007669"/>
    <property type="project" value="UniProtKB-SubCell"/>
</dbReference>
<organism evidence="25 26">
    <name type="scientific">Cedecea lapagei</name>
    <dbReference type="NCBI Taxonomy" id="158823"/>
    <lineage>
        <taxon>Bacteria</taxon>
        <taxon>Pseudomonadati</taxon>
        <taxon>Pseudomonadota</taxon>
        <taxon>Gammaproteobacteria</taxon>
        <taxon>Enterobacterales</taxon>
        <taxon>Enterobacteriaceae</taxon>
        <taxon>Cedecea</taxon>
    </lineage>
</organism>
<keyword evidence="13 22" id="KW-0067">ATP-binding</keyword>
<keyword evidence="12 24" id="KW-0418">Kinase</keyword>
<feature type="binding site" evidence="21">
    <location>
        <begin position="148"/>
        <end position="153"/>
    </location>
    <ligand>
        <name>substrate</name>
    </ligand>
</feature>
<comment type="caution">
    <text evidence="24">Lacks conserved residue(s) required for the propagation of feature annotation.</text>
</comment>
<dbReference type="InterPro" id="IPR033718">
    <property type="entry name" value="DAGK_prok"/>
</dbReference>
<evidence type="ECO:0000256" key="24">
    <source>
        <dbReference type="RuleBase" id="RU363065"/>
    </source>
</evidence>
<gene>
    <name evidence="25" type="primary">dgkA</name>
    <name evidence="25" type="ORF">NCTC11466_04299</name>
</gene>
<keyword evidence="26" id="KW-1185">Reference proteome</keyword>
<dbReference type="Proteomes" id="UP000274122">
    <property type="component" value="Chromosome"/>
</dbReference>
<dbReference type="GO" id="GO:0046872">
    <property type="term" value="F:metal ion binding"/>
    <property type="evidence" value="ECO:0007669"/>
    <property type="project" value="UniProtKB-KW"/>
</dbReference>
<keyword evidence="10 23" id="KW-0479">Metal-binding</keyword>
<dbReference type="GO" id="GO:0005524">
    <property type="term" value="F:ATP binding"/>
    <property type="evidence" value="ECO:0007669"/>
    <property type="project" value="UniProtKB-KW"/>
</dbReference>
<feature type="binding site" evidence="21">
    <location>
        <position position="45"/>
    </location>
    <ligand>
        <name>substrate</name>
    </ligand>
</feature>
<dbReference type="GO" id="GO:0004143">
    <property type="term" value="F:ATP-dependent diacylglycerol kinase activity"/>
    <property type="evidence" value="ECO:0007669"/>
    <property type="project" value="UniProtKB-EC"/>
</dbReference>
<evidence type="ECO:0000256" key="22">
    <source>
        <dbReference type="PIRSR" id="PIRSR600829-3"/>
    </source>
</evidence>
<keyword evidence="16 24" id="KW-0443">Lipid metabolism</keyword>
<feature type="binding site" evidence="23">
    <location>
        <position position="64"/>
    </location>
    <ligand>
        <name>a divalent metal cation</name>
        <dbReference type="ChEBI" id="CHEBI:60240"/>
    </ligand>
</feature>
<evidence type="ECO:0000256" key="11">
    <source>
        <dbReference type="ARBA" id="ARBA00022741"/>
    </source>
</evidence>
<feature type="binding site" evidence="21">
    <location>
        <position position="105"/>
    </location>
    <ligand>
        <name>substrate</name>
    </ligand>
</feature>
<evidence type="ECO:0000256" key="3">
    <source>
        <dbReference type="ARBA" id="ARBA00012133"/>
    </source>
</evidence>
<dbReference type="AlphaFoldDB" id="A0A3S4MH86"/>
<feature type="transmembrane region" description="Helical" evidence="24">
    <location>
        <begin position="92"/>
        <end position="115"/>
    </location>
</feature>
<dbReference type="KEGG" id="clap:NCTC11466_04299"/>
<dbReference type="CDD" id="cd14264">
    <property type="entry name" value="DAGK_IM"/>
    <property type="match status" value="1"/>
</dbReference>
<protein>
    <recommendedName>
        <fullName evidence="4 24">Diacylglycerol kinase</fullName>
        <ecNumber evidence="3 24">2.7.1.107</ecNumber>
    </recommendedName>
</protein>
<dbReference type="InterPro" id="IPR036945">
    <property type="entry name" value="DAGK_sf"/>
</dbReference>
<evidence type="ECO:0000256" key="1">
    <source>
        <dbReference type="ARBA" id="ARBA00004429"/>
    </source>
</evidence>
<dbReference type="FunFam" id="1.10.287.3610:FF:000001">
    <property type="entry name" value="Diacylglycerol kinase"/>
    <property type="match status" value="1"/>
</dbReference>
<proteinExistence type="inferred from homology"/>
<dbReference type="Gene3D" id="1.10.287.3610">
    <property type="match status" value="1"/>
</dbReference>
<evidence type="ECO:0000256" key="6">
    <source>
        <dbReference type="ARBA" id="ARBA00022516"/>
    </source>
</evidence>
<keyword evidence="18" id="KW-0594">Phospholipid biosynthesis</keyword>
<comment type="subcellular location">
    <subcellularLocation>
        <location evidence="1 24">Cell inner membrane</location>
        <topology evidence="1 24">Multi-pass membrane protein</topology>
    </subcellularLocation>
</comment>
<keyword evidence="6" id="KW-0444">Lipid biosynthesis</keyword>
<evidence type="ECO:0000256" key="21">
    <source>
        <dbReference type="PIRSR" id="PIRSR600829-2"/>
    </source>
</evidence>
<evidence type="ECO:0000256" key="14">
    <source>
        <dbReference type="ARBA" id="ARBA00022842"/>
    </source>
</evidence>
<evidence type="ECO:0000256" key="8">
    <source>
        <dbReference type="ARBA" id="ARBA00022679"/>
    </source>
</evidence>
<feature type="binding site" evidence="21">
    <location>
        <position position="134"/>
    </location>
    <ligand>
        <name>substrate</name>
    </ligand>
</feature>
<keyword evidence="7 24" id="KW-0997">Cell inner membrane</keyword>
<dbReference type="PROSITE" id="PS01069">
    <property type="entry name" value="DAGK_PROKAR"/>
    <property type="match status" value="1"/>
</dbReference>
<evidence type="ECO:0000256" key="19">
    <source>
        <dbReference type="ARBA" id="ARBA00023264"/>
    </source>
</evidence>
<evidence type="ECO:0000256" key="7">
    <source>
        <dbReference type="ARBA" id="ARBA00022519"/>
    </source>
</evidence>
<evidence type="ECO:0000256" key="4">
    <source>
        <dbReference type="ARBA" id="ARBA00017575"/>
    </source>
</evidence>
<keyword evidence="19 24" id="KW-1208">Phospholipid metabolism</keyword>
<evidence type="ECO:0000256" key="16">
    <source>
        <dbReference type="ARBA" id="ARBA00023098"/>
    </source>
</evidence>
<dbReference type="InterPro" id="IPR000829">
    <property type="entry name" value="DAGK"/>
</dbReference>
<feature type="binding site" evidence="22">
    <location>
        <position position="52"/>
    </location>
    <ligand>
        <name>ATP</name>
        <dbReference type="ChEBI" id="CHEBI:30616"/>
    </ligand>
</feature>
<dbReference type="PANTHER" id="PTHR34299">
    <property type="entry name" value="DIACYLGLYCEROL KINASE"/>
    <property type="match status" value="1"/>
</dbReference>
<feature type="binding site" evidence="23">
    <location>
        <position position="112"/>
    </location>
    <ligand>
        <name>a divalent metal cation</name>
        <dbReference type="ChEBI" id="CHEBI:60240"/>
    </ligand>
</feature>
<feature type="binding site" evidence="22">
    <location>
        <position position="64"/>
    </location>
    <ligand>
        <name>ATP</name>
        <dbReference type="ChEBI" id="CHEBI:30616"/>
    </ligand>
</feature>
<evidence type="ECO:0000256" key="13">
    <source>
        <dbReference type="ARBA" id="ARBA00022840"/>
    </source>
</evidence>
<evidence type="ECO:0000313" key="25">
    <source>
        <dbReference type="EMBL" id="VEC01569.1"/>
    </source>
</evidence>
<comment type="function">
    <text evidence="24">Catalyzes the ATP-dependent phosphorylation of sn-l,2-diacylglycerol (DAG) to phosphatidic acid. Involved in the recycling of diacylglycerol produced as a by-product during membrane-derived oligosaccharide (MDO) biosynthesis.</text>
</comment>
<feature type="binding site" evidence="21">
    <location>
        <begin position="49"/>
        <end position="54"/>
    </location>
    <ligand>
        <name>substrate</name>
    </ligand>
</feature>
<evidence type="ECO:0000256" key="18">
    <source>
        <dbReference type="ARBA" id="ARBA00023209"/>
    </source>
</evidence>
<evidence type="ECO:0000256" key="5">
    <source>
        <dbReference type="ARBA" id="ARBA00022475"/>
    </source>
</evidence>
<comment type="catalytic activity">
    <reaction evidence="24">
        <text>a 1,2-diacyl-sn-glycerol + ATP = a 1,2-diacyl-sn-glycero-3-phosphate + ADP + H(+)</text>
        <dbReference type="Rhea" id="RHEA:10272"/>
        <dbReference type="ChEBI" id="CHEBI:15378"/>
        <dbReference type="ChEBI" id="CHEBI:17815"/>
        <dbReference type="ChEBI" id="CHEBI:30616"/>
        <dbReference type="ChEBI" id="CHEBI:58608"/>
        <dbReference type="ChEBI" id="CHEBI:456216"/>
        <dbReference type="EC" id="2.7.1.107"/>
    </reaction>
</comment>
<comment type="cofactor">
    <cofactor evidence="23">
        <name>Mg(2+)</name>
        <dbReference type="ChEBI" id="CHEBI:18420"/>
    </cofactor>
    <text evidence="23">Mn(2+), Zn(2+), Cd(2+) and Co(2+) support activity to lesser extents.</text>
</comment>
<evidence type="ECO:0000256" key="23">
    <source>
        <dbReference type="PIRSR" id="PIRSR600829-4"/>
    </source>
</evidence>
<dbReference type="EC" id="2.7.1.107" evidence="3 24"/>
<feature type="binding site" evidence="21">
    <location>
        <begin position="58"/>
        <end position="61"/>
    </location>
    <ligand>
        <name>substrate</name>
    </ligand>
</feature>
<accession>A0A3S4MH86</accession>
<evidence type="ECO:0000256" key="17">
    <source>
        <dbReference type="ARBA" id="ARBA00023136"/>
    </source>
</evidence>
<feature type="binding site" evidence="22">
    <location>
        <begin position="130"/>
        <end position="131"/>
    </location>
    <ligand>
        <name>ATP</name>
        <dbReference type="ChEBI" id="CHEBI:30616"/>
    </ligand>
</feature>
<keyword evidence="17 24" id="KW-0472">Membrane</keyword>
<keyword evidence="5" id="KW-1003">Cell membrane</keyword>
<keyword evidence="15 24" id="KW-1133">Transmembrane helix</keyword>
<keyword evidence="9 24" id="KW-0812">Transmembrane</keyword>
<dbReference type="PANTHER" id="PTHR34299:SF1">
    <property type="entry name" value="DIACYLGLYCEROL KINASE"/>
    <property type="match status" value="1"/>
</dbReference>
<evidence type="ECO:0000256" key="10">
    <source>
        <dbReference type="ARBA" id="ARBA00022723"/>
    </source>
</evidence>
<evidence type="ECO:0000256" key="9">
    <source>
        <dbReference type="ARBA" id="ARBA00022692"/>
    </source>
</evidence>
<keyword evidence="11 22" id="KW-0547">Nucleotide-binding</keyword>
<sequence>MQMRRKDIRNSGEFLWRCDLDSVSIDAQYLKRFPFMANNSTGITRIIKAAGYSWQGLRAAWINEAAFRQEGVAAVIAIAIACWLDVDPITRILLIGSVVLVMIVEILNSAIEALVDRVGTDYHELSGRAKDMGSAAVLIAIILAVATWATLLWSHLR</sequence>
<feature type="transmembrane region" description="Helical" evidence="24">
    <location>
        <begin position="135"/>
        <end position="156"/>
    </location>
</feature>
<feature type="binding site" evidence="22">
    <location>
        <position position="45"/>
    </location>
    <ligand>
        <name>ATP</name>
        <dbReference type="ChEBI" id="CHEBI:30616"/>
    </ligand>
</feature>